<name>E1NSE8_9LACO</name>
<feature type="domain" description="SrpA-like SigLec-like" evidence="3">
    <location>
        <begin position="741"/>
        <end position="846"/>
    </location>
</feature>
<protein>
    <submittedName>
        <fullName evidence="4">Putative phage head-tail adaptor</fullName>
    </submittedName>
</protein>
<evidence type="ECO:0000259" key="3">
    <source>
        <dbReference type="Pfam" id="PF20164"/>
    </source>
</evidence>
<feature type="domain" description="SrpA-like SigLec-like" evidence="3">
    <location>
        <begin position="294"/>
        <end position="404"/>
    </location>
</feature>
<feature type="domain" description="SrpA-like SigLec-like" evidence="3">
    <location>
        <begin position="953"/>
        <end position="1058"/>
    </location>
</feature>
<sequence>MILKIGENGITVDNSGNVSFTIQFNAAKHKGDRANMQYRTLKLKPADTLSYTTIDIKPVDGSASFSLNSKNGVIDPTLTIYNHEPYQVKVNATDTTSKMNDFLTNGGTNVTGLSTDHNEYQKNHRGMQVDDKTPYVLTMNGQGLSKDGKTYKIKFESWDGNDTKTVSQEVKVVVADQAGRYQNKVKGRTWTVEVNDKTADHLKPDNFVDDSTKAMLGKAPSGVAGKTGVTYTFKNGVPAHDHVTKGNTPKDVTVVAKFTDNSTLEIKGKLIVNDTQNPIVEFDTTDHKIVNEGNNNYRLNVYSNEKFDVAIKAHDNSNIVQDLRVKYGNTLPNWISSDEDQVQTKYKSDTKGKRDSKGTSNNPYIIHLTGTVPNNMVNQTYKVSATAWDDVDHTGTANLEIHVLPQCDKYKNLLQGNTQTIEVKEAIPDIKTFVTAKGVKLPNNVKYTYKGTGFDNTNIKEQNAVIKLTFADNSYIEVNAKLNVQDTHLATVQFASTDAHVKISDKKYIQSTKPSDTKQSSVTITAYVNEQFGVNVNANDNSGHIQDVLLSKDNGSLAWMTSNERDYQQHNRYKAVSESNPYQIQLTGTPTTKGTSTAVIKTWDGANHEGDIKFTINVLDQAAQFDGDKLNGATKTVEVNDNVVLSPTDFVDAKTQALLKKAANDVKYTWTTSDGKQPANNTVSTKTNGKYQPSDVKIIAKFSDGSTKTITGHLIVQDTKAPTVKFEETPNVTGNKITIGTETSNNQKSVTITTYRNEKFSFDVKANDNSKLVSDVKLTGTTLEGTSTDHDSKKDHGTDPYKLTISGSFTPTTQTGQYTRTIQATDKAGNSSNTSFKFYVKEQAAQFDGQTLTGQTQTVTLHTKINQNEVERYVSDATKSLLKKANGNVTYSFKDMKELSTDAVSADGKQVHVIATFSDKSTKEIIGTLIVNDKNAPTVNFVKGTNSGPVQIDNQSKTITVYRNENFNINANVKDDSKVVNDAKLTSKDTATHNEFTITTDHDSNHNHGHDPYVLNISGSFTDKATLGNYSRTIHAVDGNNNSGDTNFKFVVKEQAAQFDGDQLNGATKTVEVNSGYTPKAEDFIDKATKQKLDAANGTENYAFAKQPTIDKVKTETVPITVTFSDGSHKVINGTLKVQDTTVPSLKLIKTNSNKKNRVGEITCTPSDSKHKNSTATVVVYRNEQFSIQALATDNSNIINDARFHGSAADITDNHDVYQAQYRGKKGKVNDPYVVTIEGGFSKDLKFDPNTHTKTIDGSYVRAWDGVDNTNDLKIKFIVKDQSAQFDNDKLNGITKIVEINSANIPQAQDFIDPATLKKLSSAKDGITCTFADGKEPKIDTVKTNEKVSVVVTFSDKSTKTIYGHLTVKDTTAPAITVSKAEKGKCVVNGDQITVYNNEPFNLNVSAVDNSNHVSNITIEGTHEGVSLTSDHKGEGSKAKPYTSVISGTFNDKGKHTITLNATDASNNKGTKKLTVVVKDQADQFDNQTLTGITKTVEVNDDSVSLNPEDFVSQDTKNLLGKATKGVKWTFVDNKELDKSKVTSANTGKEVHIKAEFADKTSKTILGHLIVQDTKAPTLELVSSDPKSKDVVVTKGSDNSYNITVYRGREFKLLAKATDNSHIVTDVNIAGGDINGFSNDHDTYIKNLAKNPKGTSKDPYVLTMKGTFANDFATGSYERTVTAKDASGNSTTITMKITLKSQNERFKDEFHGYKVLVPEQLDWPQIFKAENQPVPPKDFVAIPADAPDNLSYKFECDDSGNPCIYVDFADKSSLKLSLETITADAKNKNRVAETIQRNIIIKKDGQSTTSVQKVEFIRYIILKSEGISKISSIALDKDLRSASISDEYGQWLTKSKSNDNVVTYSDNAELSKYDAKNIVGYQKVETANDTLEVKPNSNDSINKYLIEKTDENDFSPAKKISDIVIEYKRLADVIPVGPNVQ</sequence>
<evidence type="ECO:0000256" key="1">
    <source>
        <dbReference type="SAM" id="MobiDB-lite"/>
    </source>
</evidence>
<feature type="domain" description="SrpA-like SigLec-like" evidence="3">
    <location>
        <begin position="1170"/>
        <end position="1285"/>
    </location>
</feature>
<evidence type="ECO:0000313" key="4">
    <source>
        <dbReference type="EMBL" id="EFO70949.1"/>
    </source>
</evidence>
<feature type="domain" description="SrpA-like SigLec-like" evidence="3">
    <location>
        <begin position="1597"/>
        <end position="1704"/>
    </location>
</feature>
<evidence type="ECO:0000313" key="5">
    <source>
        <dbReference type="Proteomes" id="UP000003648"/>
    </source>
</evidence>
<feature type="domain" description="Rib" evidence="2">
    <location>
        <begin position="408"/>
        <end position="486"/>
    </location>
</feature>
<dbReference type="InterPro" id="IPR059115">
    <property type="entry name" value="Rib"/>
</dbReference>
<dbReference type="Gene3D" id="2.60.40.4140">
    <property type="match status" value="7"/>
</dbReference>
<dbReference type="EMBL" id="AEHQ01000037">
    <property type="protein sequence ID" value="EFO70949.1"/>
    <property type="molecule type" value="Genomic_DNA"/>
</dbReference>
<feature type="compositionally biased region" description="Basic and acidic residues" evidence="1">
    <location>
        <begin position="346"/>
        <end position="357"/>
    </location>
</feature>
<proteinExistence type="predicted"/>
<feature type="domain" description="SrpA-like SigLec-like" evidence="3">
    <location>
        <begin position="1389"/>
        <end position="1484"/>
    </location>
</feature>
<comment type="caution">
    <text evidence="4">The sequence shown here is derived from an EMBL/GenBank/DDBJ whole genome shotgun (WGS) entry which is preliminary data.</text>
</comment>
<feature type="compositionally biased region" description="Basic and acidic residues" evidence="1">
    <location>
        <begin position="787"/>
        <end position="799"/>
    </location>
</feature>
<dbReference type="Proteomes" id="UP000003648">
    <property type="component" value="Unassembled WGS sequence"/>
</dbReference>
<feature type="region of interest" description="Disordered" evidence="1">
    <location>
        <begin position="340"/>
        <end position="362"/>
    </location>
</feature>
<evidence type="ECO:0000259" key="2">
    <source>
        <dbReference type="Pfam" id="PF08428"/>
    </source>
</evidence>
<dbReference type="Pfam" id="PF08428">
    <property type="entry name" value="Rib"/>
    <property type="match status" value="2"/>
</dbReference>
<accession>E1NSE8</accession>
<organism evidence="4 5">
    <name type="scientific">Lactobacillus iners LactinV 01V1-a</name>
    <dbReference type="NCBI Taxonomy" id="879297"/>
    <lineage>
        <taxon>Bacteria</taxon>
        <taxon>Bacillati</taxon>
        <taxon>Bacillota</taxon>
        <taxon>Bacilli</taxon>
        <taxon>Lactobacillales</taxon>
        <taxon>Lactobacillaceae</taxon>
        <taxon>Lactobacillus</taxon>
    </lineage>
</organism>
<gene>
    <name evidence="4" type="ORF">HMPREF9211_1008</name>
</gene>
<dbReference type="InterPro" id="IPR046785">
    <property type="entry name" value="SrpA-like_SigLec-like_dom"/>
</dbReference>
<reference evidence="4 5" key="1">
    <citation type="submission" date="2010-09" db="EMBL/GenBank/DDBJ databases">
        <authorList>
            <person name="Durkin A.S."/>
            <person name="Madupu R."/>
            <person name="Torralba M."/>
            <person name="Gillis M."/>
            <person name="Methe B."/>
            <person name="Sutton G."/>
            <person name="Nelson K.E."/>
        </authorList>
    </citation>
    <scope>NUCLEOTIDE SEQUENCE [LARGE SCALE GENOMIC DNA]</scope>
    <source>
        <strain evidence="4 5">LactinV 01V1-a</strain>
    </source>
</reference>
<feature type="region of interest" description="Disordered" evidence="1">
    <location>
        <begin position="782"/>
        <end position="816"/>
    </location>
</feature>
<feature type="domain" description="Rib" evidence="2">
    <location>
        <begin position="1061"/>
        <end position="1140"/>
    </location>
</feature>
<feature type="domain" description="SrpA-like SigLec-like" evidence="3">
    <location>
        <begin position="516"/>
        <end position="624"/>
    </location>
</feature>
<dbReference type="Pfam" id="PF20164">
    <property type="entry name" value="GspA_SrpA_N"/>
    <property type="match status" value="7"/>
</dbReference>
<feature type="non-terminal residue" evidence="4">
    <location>
        <position position="1941"/>
    </location>
</feature>